<keyword evidence="2" id="KW-1185">Reference proteome</keyword>
<organism evidence="1 2">
    <name type="scientific">Psilocybe cyanescens</name>
    <dbReference type="NCBI Taxonomy" id="93625"/>
    <lineage>
        <taxon>Eukaryota</taxon>
        <taxon>Fungi</taxon>
        <taxon>Dikarya</taxon>
        <taxon>Basidiomycota</taxon>
        <taxon>Agaricomycotina</taxon>
        <taxon>Agaricomycetes</taxon>
        <taxon>Agaricomycetidae</taxon>
        <taxon>Agaricales</taxon>
        <taxon>Agaricineae</taxon>
        <taxon>Strophariaceae</taxon>
        <taxon>Psilocybe</taxon>
    </lineage>
</organism>
<reference evidence="1 2" key="1">
    <citation type="journal article" date="2018" name="Evol. Lett.">
        <title>Horizontal gene cluster transfer increased hallucinogenic mushroom diversity.</title>
        <authorList>
            <person name="Reynolds H.T."/>
            <person name="Vijayakumar V."/>
            <person name="Gluck-Thaler E."/>
            <person name="Korotkin H.B."/>
            <person name="Matheny P.B."/>
            <person name="Slot J.C."/>
        </authorList>
    </citation>
    <scope>NUCLEOTIDE SEQUENCE [LARGE SCALE GENOMIC DNA]</scope>
    <source>
        <strain evidence="1 2">2631</strain>
    </source>
</reference>
<dbReference type="OrthoDB" id="2592504at2759"/>
<protein>
    <submittedName>
        <fullName evidence="1">Uncharacterized protein</fullName>
    </submittedName>
</protein>
<evidence type="ECO:0000313" key="1">
    <source>
        <dbReference type="EMBL" id="PPQ89413.1"/>
    </source>
</evidence>
<accession>A0A409XF73</accession>
<dbReference type="InParanoid" id="A0A409XF73"/>
<dbReference type="Proteomes" id="UP000283269">
    <property type="component" value="Unassembled WGS sequence"/>
</dbReference>
<comment type="caution">
    <text evidence="1">The sequence shown here is derived from an EMBL/GenBank/DDBJ whole genome shotgun (WGS) entry which is preliminary data.</text>
</comment>
<sequence length="123" mass="14084">MIAGKFVAKYDSPRRLLTGKCQYKSLTRMVGGINNNSYVSFFIQQCLLSLITPQVREKGKTDGASNGTYYTAYVYFEKVRIFEDKKKVRRANATKSHVHQDYLGRMNTMGGILWADNETRGRN</sequence>
<evidence type="ECO:0000313" key="2">
    <source>
        <dbReference type="Proteomes" id="UP000283269"/>
    </source>
</evidence>
<dbReference type="AlphaFoldDB" id="A0A409XF73"/>
<gene>
    <name evidence="1" type="ORF">CVT25_002231</name>
</gene>
<name>A0A409XF73_PSICY</name>
<proteinExistence type="predicted"/>
<dbReference type="EMBL" id="NHYD01001887">
    <property type="protein sequence ID" value="PPQ89413.1"/>
    <property type="molecule type" value="Genomic_DNA"/>
</dbReference>